<dbReference type="InterPro" id="IPR035069">
    <property type="entry name" value="TTHA1013/TTHA0281-like"/>
</dbReference>
<protein>
    <submittedName>
        <fullName evidence="2">Predicted nuclease of the RNAse H fold, HicB family</fullName>
    </submittedName>
</protein>
<dbReference type="PANTHER" id="PTHR34504">
    <property type="entry name" value="ANTITOXIN HICB"/>
    <property type="match status" value="1"/>
</dbReference>
<dbReference type="SUPFAM" id="SSF143100">
    <property type="entry name" value="TTHA1013/TTHA0281-like"/>
    <property type="match status" value="1"/>
</dbReference>
<gene>
    <name evidence="2" type="ORF">BECKLPF1236B_GA0070989_115311</name>
</gene>
<reference evidence="2" key="1">
    <citation type="submission" date="2019-02" db="EMBL/GenBank/DDBJ databases">
        <authorList>
            <person name="Gruber-Vodicka R. H."/>
            <person name="Seah K. B. B."/>
        </authorList>
    </citation>
    <scope>NUCLEOTIDE SEQUENCE</scope>
    <source>
        <strain evidence="2">BECK_S313</strain>
    </source>
</reference>
<organism evidence="2">
    <name type="scientific">Candidatus Kentrum sp. LPFa</name>
    <dbReference type="NCBI Taxonomy" id="2126335"/>
    <lineage>
        <taxon>Bacteria</taxon>
        <taxon>Pseudomonadati</taxon>
        <taxon>Pseudomonadota</taxon>
        <taxon>Gammaproteobacteria</taxon>
        <taxon>Candidatus Kentrum</taxon>
    </lineage>
</organism>
<dbReference type="InterPro" id="IPR051404">
    <property type="entry name" value="TA_system_antitoxin"/>
</dbReference>
<dbReference type="EMBL" id="CAADFK010000153">
    <property type="protein sequence ID" value="VFK18827.1"/>
    <property type="molecule type" value="Genomic_DNA"/>
</dbReference>
<feature type="domain" description="HicB-like antitoxin of toxin-antitoxin system" evidence="1">
    <location>
        <begin position="42"/>
        <end position="97"/>
    </location>
</feature>
<dbReference type="Gene3D" id="3.30.160.250">
    <property type="match status" value="1"/>
</dbReference>
<evidence type="ECO:0000259" key="1">
    <source>
        <dbReference type="Pfam" id="PF15919"/>
    </source>
</evidence>
<name>A0A450WP54_9GAMM</name>
<dbReference type="PANTHER" id="PTHR34504:SF2">
    <property type="entry name" value="UPF0150 PROTEIN SSL0259"/>
    <property type="match status" value="1"/>
</dbReference>
<evidence type="ECO:0000313" key="2">
    <source>
        <dbReference type="EMBL" id="VFK18827.1"/>
    </source>
</evidence>
<dbReference type="AlphaFoldDB" id="A0A450WP54"/>
<accession>A0A450WP54</accession>
<dbReference type="Pfam" id="PF15919">
    <property type="entry name" value="HicB_lk_antitox"/>
    <property type="match status" value="1"/>
</dbReference>
<proteinExistence type="predicted"/>
<sequence length="107" mass="11753">MGNVPSSSFQERDTQAKAIGTSANQLASHEMAKIETNHMNKFTVILEQDEDGAWVSECPSIPGCVSQGKTRTDAIANIREAIRLCMEVRAEREMASNIETLQLEIAT</sequence>
<dbReference type="InterPro" id="IPR031807">
    <property type="entry name" value="HicB-like"/>
</dbReference>